<protein>
    <recommendedName>
        <fullName evidence="7">WD and tetratricopeptide repeats protein 1</fullName>
    </recommendedName>
</protein>
<dbReference type="SMART" id="SM00320">
    <property type="entry name" value="WD40"/>
    <property type="match status" value="6"/>
</dbReference>
<evidence type="ECO:0000256" key="2">
    <source>
        <dbReference type="ARBA" id="ARBA00022737"/>
    </source>
</evidence>
<feature type="region of interest" description="Disordered" evidence="4">
    <location>
        <begin position="335"/>
        <end position="358"/>
    </location>
</feature>
<dbReference type="InterPro" id="IPR015943">
    <property type="entry name" value="WD40/YVTN_repeat-like_dom_sf"/>
</dbReference>
<keyword evidence="6" id="KW-1185">Reference proteome</keyword>
<dbReference type="SUPFAM" id="SSF50978">
    <property type="entry name" value="WD40 repeat-like"/>
    <property type="match status" value="1"/>
</dbReference>
<feature type="region of interest" description="Disordered" evidence="4">
    <location>
        <begin position="128"/>
        <end position="155"/>
    </location>
</feature>
<dbReference type="InterPro" id="IPR001680">
    <property type="entry name" value="WD40_rpt"/>
</dbReference>
<dbReference type="PROSITE" id="PS50294">
    <property type="entry name" value="WD_REPEATS_REGION"/>
    <property type="match status" value="1"/>
</dbReference>
<evidence type="ECO:0000313" key="6">
    <source>
        <dbReference type="Proteomes" id="UP001485043"/>
    </source>
</evidence>
<sequence length="756" mass="83176">MDSCAGSECFLNTAKRQRQYGLEHNQAHKRRLHFPEVFARKLCTENTLRGHRGCVNRLAWNEEGTYLASGSDDKQVLLWQYPDTERVPLAMETHHQANIFGVKFLPCSGSSKIVTGAMDYTVQLHQLDASPDTKQTPIRSTRPRRQAPDASSTPVAVHTTLYSCHKARVKDVEVEPQNPHLFWSASEDGFVRQYDIRCPMSSQREYSDPNVLLSVQHKSRWIELKGLSVNKAKPHQLAVASGDPYIRIYDRRMLSKGPPDSPSEKTEPILCMAPPHMCIGHKAKRSATHSHSTYIAFGNKGDKVVATYHGDQAYAFDVTGAGVCSNVFVRPDGAPQGEATSAARGTSSGVAQQGLSERAAAAKQDGNRAFFDKDNSRAIAHYGRAIRMCPTSHFLYANRAAAYLARGWEGDAWFALLDSEQAMVLEPSFHKAHVRRVKALKALGRLKVARTAVRQYKADFPLHVQDILEIEHDVQAALDSLRARLVARWEQRQQRHGQSEEPQRHLTMRTNDFEETVALEQRDTDSEGYREAEGSDSDGEGNDASSAVDCTAASSSRGQNGAMSPEDLPAGLKNMGIGGLLRGSIGGRRMLQRFVGHCNVQTDIKEACFLGQNDELVAAGSDDGNVFIYSVATGQPVRVIKADSDVANCVQCHPHLPVLATSGIESVVRLWSPEGPADMSDFSAAIQSNQQHMQDGPQLLRGINPAVIQALTQNPELFNMVVRRSQVPTTGEELRAAPSPTAGAQDEQPNLDCRVT</sequence>
<evidence type="ECO:0000256" key="3">
    <source>
        <dbReference type="PROSITE-ProRule" id="PRU00221"/>
    </source>
</evidence>
<dbReference type="SUPFAM" id="SSF48452">
    <property type="entry name" value="TPR-like"/>
    <property type="match status" value="1"/>
</dbReference>
<feature type="compositionally biased region" description="Basic and acidic residues" evidence="4">
    <location>
        <begin position="520"/>
        <end position="533"/>
    </location>
</feature>
<proteinExistence type="predicted"/>
<feature type="region of interest" description="Disordered" evidence="4">
    <location>
        <begin position="729"/>
        <end position="756"/>
    </location>
</feature>
<dbReference type="AlphaFoldDB" id="A0AAW1T425"/>
<dbReference type="Pfam" id="PF00400">
    <property type="entry name" value="WD40"/>
    <property type="match status" value="4"/>
</dbReference>
<keyword evidence="2" id="KW-0677">Repeat</keyword>
<dbReference type="GO" id="GO:0005737">
    <property type="term" value="C:cytoplasm"/>
    <property type="evidence" value="ECO:0007669"/>
    <property type="project" value="TreeGrafter"/>
</dbReference>
<gene>
    <name evidence="5" type="ORF">WJX84_002533</name>
</gene>
<dbReference type="InterPro" id="IPR011990">
    <property type="entry name" value="TPR-like_helical_dom_sf"/>
</dbReference>
<dbReference type="GO" id="GO:0080008">
    <property type="term" value="C:Cul4-RING E3 ubiquitin ligase complex"/>
    <property type="evidence" value="ECO:0007669"/>
    <property type="project" value="TreeGrafter"/>
</dbReference>
<feature type="compositionally biased region" description="Polar residues" evidence="4">
    <location>
        <begin position="343"/>
        <end position="355"/>
    </location>
</feature>
<evidence type="ECO:0000256" key="4">
    <source>
        <dbReference type="SAM" id="MobiDB-lite"/>
    </source>
</evidence>
<organism evidence="5 6">
    <name type="scientific">Apatococcus fuscideae</name>
    <dbReference type="NCBI Taxonomy" id="2026836"/>
    <lineage>
        <taxon>Eukaryota</taxon>
        <taxon>Viridiplantae</taxon>
        <taxon>Chlorophyta</taxon>
        <taxon>core chlorophytes</taxon>
        <taxon>Trebouxiophyceae</taxon>
        <taxon>Chlorellales</taxon>
        <taxon>Chlorellaceae</taxon>
        <taxon>Apatococcus</taxon>
    </lineage>
</organism>
<feature type="region of interest" description="Disordered" evidence="4">
    <location>
        <begin position="493"/>
        <end position="569"/>
    </location>
</feature>
<dbReference type="GO" id="GO:0045717">
    <property type="term" value="P:negative regulation of fatty acid biosynthetic process"/>
    <property type="evidence" value="ECO:0007669"/>
    <property type="project" value="TreeGrafter"/>
</dbReference>
<dbReference type="Proteomes" id="UP001485043">
    <property type="component" value="Unassembled WGS sequence"/>
</dbReference>
<accession>A0AAW1T425</accession>
<dbReference type="InterPro" id="IPR036322">
    <property type="entry name" value="WD40_repeat_dom_sf"/>
</dbReference>
<evidence type="ECO:0000256" key="1">
    <source>
        <dbReference type="ARBA" id="ARBA00022574"/>
    </source>
</evidence>
<evidence type="ECO:0000313" key="5">
    <source>
        <dbReference type="EMBL" id="KAK9863499.1"/>
    </source>
</evidence>
<dbReference type="EMBL" id="JALJOV010000464">
    <property type="protein sequence ID" value="KAK9863499.1"/>
    <property type="molecule type" value="Genomic_DNA"/>
</dbReference>
<dbReference type="PANTHER" id="PTHR15574:SF40">
    <property type="entry name" value="WD AND TETRATRICOPEPTIDE REPEATS PROTEIN 1"/>
    <property type="match status" value="1"/>
</dbReference>
<dbReference type="InterPro" id="IPR045151">
    <property type="entry name" value="DCAF8"/>
</dbReference>
<comment type="caution">
    <text evidence="5">The sequence shown here is derived from an EMBL/GenBank/DDBJ whole genome shotgun (WGS) entry which is preliminary data.</text>
</comment>
<feature type="compositionally biased region" description="Polar residues" evidence="4">
    <location>
        <begin position="552"/>
        <end position="562"/>
    </location>
</feature>
<reference evidence="5 6" key="1">
    <citation type="journal article" date="2024" name="Nat. Commun.">
        <title>Phylogenomics reveals the evolutionary origins of lichenization in chlorophyte algae.</title>
        <authorList>
            <person name="Puginier C."/>
            <person name="Libourel C."/>
            <person name="Otte J."/>
            <person name="Skaloud P."/>
            <person name="Haon M."/>
            <person name="Grisel S."/>
            <person name="Petersen M."/>
            <person name="Berrin J.G."/>
            <person name="Delaux P.M."/>
            <person name="Dal Grande F."/>
            <person name="Keller J."/>
        </authorList>
    </citation>
    <scope>NUCLEOTIDE SEQUENCE [LARGE SCALE GENOMIC DNA]</scope>
    <source>
        <strain evidence="5 6">SAG 2523</strain>
    </source>
</reference>
<feature type="compositionally biased region" description="Basic and acidic residues" evidence="4">
    <location>
        <begin position="493"/>
        <end position="504"/>
    </location>
</feature>
<dbReference type="Gene3D" id="1.25.40.10">
    <property type="entry name" value="Tetratricopeptide repeat domain"/>
    <property type="match status" value="1"/>
</dbReference>
<dbReference type="PANTHER" id="PTHR15574">
    <property type="entry name" value="WD REPEAT DOMAIN-CONTAINING FAMILY"/>
    <property type="match status" value="1"/>
</dbReference>
<evidence type="ECO:0008006" key="7">
    <source>
        <dbReference type="Google" id="ProtNLM"/>
    </source>
</evidence>
<keyword evidence="1 3" id="KW-0853">WD repeat</keyword>
<name>A0AAW1T425_9CHLO</name>
<dbReference type="Gene3D" id="2.130.10.10">
    <property type="entry name" value="YVTN repeat-like/Quinoprotein amine dehydrogenase"/>
    <property type="match status" value="3"/>
</dbReference>
<dbReference type="PROSITE" id="PS50082">
    <property type="entry name" value="WD_REPEATS_2"/>
    <property type="match status" value="1"/>
</dbReference>
<feature type="repeat" description="WD" evidence="3">
    <location>
        <begin position="48"/>
        <end position="89"/>
    </location>
</feature>